<protein>
    <submittedName>
        <fullName evidence="1">Uncharacterized protein</fullName>
    </submittedName>
</protein>
<comment type="caution">
    <text evidence="1">The sequence shown here is derived from an EMBL/GenBank/DDBJ whole genome shotgun (WGS) entry which is preliminary data.</text>
</comment>
<reference evidence="1" key="1">
    <citation type="journal article" date="2019" name="Sci. Rep.">
        <title>Draft genome of Tanacetum cinerariifolium, the natural source of mosquito coil.</title>
        <authorList>
            <person name="Yamashiro T."/>
            <person name="Shiraishi A."/>
            <person name="Satake H."/>
            <person name="Nakayama K."/>
        </authorList>
    </citation>
    <scope>NUCLEOTIDE SEQUENCE</scope>
</reference>
<organism evidence="1">
    <name type="scientific">Tanacetum cinerariifolium</name>
    <name type="common">Dalmatian daisy</name>
    <name type="synonym">Chrysanthemum cinerariifolium</name>
    <dbReference type="NCBI Taxonomy" id="118510"/>
    <lineage>
        <taxon>Eukaryota</taxon>
        <taxon>Viridiplantae</taxon>
        <taxon>Streptophyta</taxon>
        <taxon>Embryophyta</taxon>
        <taxon>Tracheophyta</taxon>
        <taxon>Spermatophyta</taxon>
        <taxon>Magnoliopsida</taxon>
        <taxon>eudicotyledons</taxon>
        <taxon>Gunneridae</taxon>
        <taxon>Pentapetalae</taxon>
        <taxon>asterids</taxon>
        <taxon>campanulids</taxon>
        <taxon>Asterales</taxon>
        <taxon>Asteraceae</taxon>
        <taxon>Asteroideae</taxon>
        <taxon>Anthemideae</taxon>
        <taxon>Anthemidinae</taxon>
        <taxon>Tanacetum</taxon>
    </lineage>
</organism>
<dbReference type="CDD" id="cd09272">
    <property type="entry name" value="RNase_HI_RT_Ty1"/>
    <property type="match status" value="1"/>
</dbReference>
<dbReference type="AlphaFoldDB" id="A0A699IQF8"/>
<accession>A0A699IQF8</accession>
<dbReference type="PANTHER" id="PTHR11439">
    <property type="entry name" value="GAG-POL-RELATED RETROTRANSPOSON"/>
    <property type="match status" value="1"/>
</dbReference>
<proteinExistence type="predicted"/>
<evidence type="ECO:0000313" key="1">
    <source>
        <dbReference type="EMBL" id="GEZ77416.1"/>
    </source>
</evidence>
<dbReference type="PANTHER" id="PTHR11439:SF524">
    <property type="entry name" value="RNA-DIRECTED DNA POLYMERASE, PROTEIN KINASE RLK-PELLE-DLSV FAMILY"/>
    <property type="match status" value="1"/>
</dbReference>
<gene>
    <name evidence="1" type="ORF">Tci_549389</name>
</gene>
<name>A0A699IQF8_TANCI</name>
<dbReference type="EMBL" id="BKCJ010321796">
    <property type="protein sequence ID" value="GEZ77416.1"/>
    <property type="molecule type" value="Genomic_DNA"/>
</dbReference>
<sequence>MDSAAAKLCQGDSSEFYLITEIARNREKTRSLPKVAYMANCNPNRMPVDTESKLGSERDPISDPTLYRNLAGGLQYLTFTHPHISYAVQQVFLHMHDPRERSPVAYIDVDWAGYATTKRSTYGYCVFLRDNLLSWSAKRQHNLSRSSAQLSTEVFLLLLSKLSGFTKHIEIHIHFVCDMVDRSQVHVLYVPSRYQCVDILTKGLPSALFEEFRTSLSVRPSSAQTTRAY</sequence>